<protein>
    <submittedName>
        <fullName evidence="4">YARHG domain-containing protein</fullName>
    </submittedName>
</protein>
<dbReference type="AlphaFoldDB" id="A0A1H3LYF7"/>
<dbReference type="SMART" id="SM01324">
    <property type="entry name" value="YARHG"/>
    <property type="match status" value="1"/>
</dbReference>
<evidence type="ECO:0000259" key="3">
    <source>
        <dbReference type="SMART" id="SM01324"/>
    </source>
</evidence>
<evidence type="ECO:0000313" key="4">
    <source>
        <dbReference type="EMBL" id="SDY69059.1"/>
    </source>
</evidence>
<reference evidence="4 5" key="1">
    <citation type="submission" date="2016-10" db="EMBL/GenBank/DDBJ databases">
        <authorList>
            <person name="de Groot N.N."/>
        </authorList>
    </citation>
    <scope>NUCLEOTIDE SEQUENCE [LARGE SCALE GENOMIC DNA]</scope>
    <source>
        <strain evidence="4 5">DSM 14045</strain>
    </source>
</reference>
<dbReference type="InterPro" id="IPR038434">
    <property type="entry name" value="YARHG_sf"/>
</dbReference>
<evidence type="ECO:0000313" key="5">
    <source>
        <dbReference type="Proteomes" id="UP000183918"/>
    </source>
</evidence>
<dbReference type="OrthoDB" id="517663at2"/>
<dbReference type="Proteomes" id="UP000183918">
    <property type="component" value="Unassembled WGS sequence"/>
</dbReference>
<feature type="compositionally biased region" description="Polar residues" evidence="1">
    <location>
        <begin position="29"/>
        <end position="39"/>
    </location>
</feature>
<name>A0A1H3LYF7_9FIRM</name>
<feature type="compositionally biased region" description="Polar residues" evidence="1">
    <location>
        <begin position="67"/>
        <end position="84"/>
    </location>
</feature>
<dbReference type="RefSeq" id="WP_074718803.1">
    <property type="nucleotide sequence ID" value="NZ_FNPG01000029.1"/>
</dbReference>
<feature type="domain" description="YARHG" evidence="3">
    <location>
        <begin position="153"/>
        <end position="237"/>
    </location>
</feature>
<dbReference type="PROSITE" id="PS51257">
    <property type="entry name" value="PROKAR_LIPOPROTEIN"/>
    <property type="match status" value="1"/>
</dbReference>
<keyword evidence="5" id="KW-1185">Reference proteome</keyword>
<organism evidence="4 5">
    <name type="scientific">Lachnobacterium bovis DSM 14045</name>
    <dbReference type="NCBI Taxonomy" id="1122142"/>
    <lineage>
        <taxon>Bacteria</taxon>
        <taxon>Bacillati</taxon>
        <taxon>Bacillota</taxon>
        <taxon>Clostridia</taxon>
        <taxon>Lachnospirales</taxon>
        <taxon>Lachnospiraceae</taxon>
        <taxon>Lachnobacterium</taxon>
    </lineage>
</organism>
<sequence>MQSKKHLCICTILCITLVSILGCSSNNGTTEKNNTSKHYSTQKSNKNNTSTQNSFKKDSSKNDDSSPATLTEKSTEGNKATNKNSNSISSKFTIDLKKFKKYDINNPNIDENENLFKEQSILRNAFATEDSYNKVMTDFCEKELLITDIGPIITPIFDTDERLYKAEDFKGASKTVLKILRNEIFARHGYIFDDQKLFNYFITRLWYVPTTPSKDFKESSLNTYEKQNIKLITELEKKATN</sequence>
<feature type="signal peptide" evidence="2">
    <location>
        <begin position="1"/>
        <end position="28"/>
    </location>
</feature>
<keyword evidence="2" id="KW-0732">Signal</keyword>
<feature type="compositionally biased region" description="Basic and acidic residues" evidence="1">
    <location>
        <begin position="55"/>
        <end position="64"/>
    </location>
</feature>
<gene>
    <name evidence="4" type="ORF">SAMN02910414_02143</name>
</gene>
<evidence type="ECO:0000256" key="1">
    <source>
        <dbReference type="SAM" id="MobiDB-lite"/>
    </source>
</evidence>
<proteinExistence type="predicted"/>
<dbReference type="InterPro" id="IPR025582">
    <property type="entry name" value="YARHG_dom"/>
</dbReference>
<accession>A0A1H3LYF7</accession>
<feature type="compositionally biased region" description="Low complexity" evidence="1">
    <location>
        <begin position="41"/>
        <end position="54"/>
    </location>
</feature>
<feature type="chain" id="PRO_5010190670" evidence="2">
    <location>
        <begin position="29"/>
        <end position="241"/>
    </location>
</feature>
<feature type="region of interest" description="Disordered" evidence="1">
    <location>
        <begin position="29"/>
        <end position="84"/>
    </location>
</feature>
<dbReference type="EMBL" id="FNPG01000029">
    <property type="protein sequence ID" value="SDY69059.1"/>
    <property type="molecule type" value="Genomic_DNA"/>
</dbReference>
<dbReference type="STRING" id="1122142.SAMN02910414_02143"/>
<dbReference type="Gene3D" id="1.20.58.1690">
    <property type="match status" value="1"/>
</dbReference>
<evidence type="ECO:0000256" key="2">
    <source>
        <dbReference type="SAM" id="SignalP"/>
    </source>
</evidence>
<dbReference type="Pfam" id="PF13308">
    <property type="entry name" value="YARHG"/>
    <property type="match status" value="1"/>
</dbReference>